<feature type="region of interest" description="Disordered" evidence="1">
    <location>
        <begin position="214"/>
        <end position="236"/>
    </location>
</feature>
<evidence type="ECO:0000256" key="1">
    <source>
        <dbReference type="SAM" id="MobiDB-lite"/>
    </source>
</evidence>
<feature type="region of interest" description="Disordered" evidence="1">
    <location>
        <begin position="181"/>
        <end position="201"/>
    </location>
</feature>
<feature type="compositionally biased region" description="Basic and acidic residues" evidence="1">
    <location>
        <begin position="187"/>
        <end position="201"/>
    </location>
</feature>
<feature type="region of interest" description="Disordered" evidence="1">
    <location>
        <begin position="272"/>
        <end position="302"/>
    </location>
</feature>
<sequence length="436" mass="50275">MVVISTIFLQRANAVLGFDAEPGEPSELSRPNSSFSVELASFVAPLGPRGIITSVQAREFVRLLLFHTSKMFSLYNSLSAEIALTELTTKSGEIILQPFVSELNSNKEKIGEFLSEFMVKMSQRCSKVFSTHDGTVKERNSARNLVNIGIIFSFAQKIGEQLHDYEYKRMDLLLEQQYNQEKQQGTTEHDMHQREQEQDHEVLQEHYYSSKKEIGKERRTDGGQHSQHVQQDHEVLQEHYYSSKKEIGKERRTDGGQHSQHVQQDHEVLQEHYSSKKEIGKETHPKASEKTDSAANKAEPKIEALKDDDSDFEELNEEIEFTAKERECLDIIEKIIVDEFDETEDQSPQNGPATSSIHPNERQTSHFFTYTDAYLHMRLHADQRSLANALFNWEEMRQKALQEVISSPRISFIVRGLLVKDLMEFFSTNFKIDDQI</sequence>
<dbReference type="WBParaSite" id="Gr19_v10_g12582.t1">
    <property type="protein sequence ID" value="Gr19_v10_g12582.t1"/>
    <property type="gene ID" value="Gr19_v10_g12582"/>
</dbReference>
<name>A0A914GZB8_GLORO</name>
<proteinExistence type="predicted"/>
<dbReference type="AlphaFoldDB" id="A0A914GZB8"/>
<protein>
    <submittedName>
        <fullName evidence="3">Uncharacterized protein</fullName>
    </submittedName>
</protein>
<keyword evidence="2" id="KW-1185">Reference proteome</keyword>
<evidence type="ECO:0000313" key="2">
    <source>
        <dbReference type="Proteomes" id="UP000887572"/>
    </source>
</evidence>
<reference evidence="3" key="1">
    <citation type="submission" date="2022-11" db="UniProtKB">
        <authorList>
            <consortium name="WormBaseParasite"/>
        </authorList>
    </citation>
    <scope>IDENTIFICATION</scope>
</reference>
<organism evidence="2 3">
    <name type="scientific">Globodera rostochiensis</name>
    <name type="common">Golden nematode worm</name>
    <name type="synonym">Heterodera rostochiensis</name>
    <dbReference type="NCBI Taxonomy" id="31243"/>
    <lineage>
        <taxon>Eukaryota</taxon>
        <taxon>Metazoa</taxon>
        <taxon>Ecdysozoa</taxon>
        <taxon>Nematoda</taxon>
        <taxon>Chromadorea</taxon>
        <taxon>Rhabditida</taxon>
        <taxon>Tylenchina</taxon>
        <taxon>Tylenchomorpha</taxon>
        <taxon>Tylenchoidea</taxon>
        <taxon>Heteroderidae</taxon>
        <taxon>Heteroderinae</taxon>
        <taxon>Globodera</taxon>
    </lineage>
</organism>
<dbReference type="Proteomes" id="UP000887572">
    <property type="component" value="Unplaced"/>
</dbReference>
<evidence type="ECO:0000313" key="3">
    <source>
        <dbReference type="WBParaSite" id="Gr19_v10_g12582.t1"/>
    </source>
</evidence>
<accession>A0A914GZB8</accession>